<keyword evidence="11 13" id="KW-0030">Aminoacyl-tRNA synthetase</keyword>
<dbReference type="Gene3D" id="3.10.20.30">
    <property type="match status" value="1"/>
</dbReference>
<dbReference type="FunFam" id="3.10.20.30:FF:000005">
    <property type="entry name" value="Threonine--tRNA ligase"/>
    <property type="match status" value="1"/>
</dbReference>
<feature type="binding site" evidence="13">
    <location>
        <position position="574"/>
    </location>
    <ligand>
        <name>Zn(2+)</name>
        <dbReference type="ChEBI" id="CHEBI:29105"/>
        <note>catalytic</note>
    </ligand>
</feature>
<dbReference type="PRINTS" id="PR01047">
    <property type="entry name" value="TRNASYNTHTHR"/>
</dbReference>
<evidence type="ECO:0000256" key="1">
    <source>
        <dbReference type="ARBA" id="ARBA00008226"/>
    </source>
</evidence>
<comment type="cofactor">
    <cofactor evidence="13">
        <name>Zn(2+)</name>
        <dbReference type="ChEBI" id="CHEBI:29105"/>
    </cofactor>
    <text evidence="13">Binds 1 zinc ion per subunit.</text>
</comment>
<proteinExistence type="inferred from homology"/>
<evidence type="ECO:0000256" key="12">
    <source>
        <dbReference type="ARBA" id="ARBA00049515"/>
    </source>
</evidence>
<evidence type="ECO:0000256" key="14">
    <source>
        <dbReference type="SAM" id="MobiDB-lite"/>
    </source>
</evidence>
<dbReference type="InterPro" id="IPR012947">
    <property type="entry name" value="tRNA_SAD"/>
</dbReference>
<evidence type="ECO:0000256" key="10">
    <source>
        <dbReference type="ARBA" id="ARBA00022917"/>
    </source>
</evidence>
<dbReference type="InterPro" id="IPR012675">
    <property type="entry name" value="Beta-grasp_dom_sf"/>
</dbReference>
<comment type="caution">
    <text evidence="17">The sequence shown here is derived from an EMBL/GenBank/DDBJ whole genome shotgun (WGS) entry which is preliminary data.</text>
</comment>
<evidence type="ECO:0000256" key="2">
    <source>
        <dbReference type="ARBA" id="ARBA00022490"/>
    </source>
</evidence>
<dbReference type="InterPro" id="IPR004095">
    <property type="entry name" value="TGS"/>
</dbReference>
<organism evidence="17 18">
    <name type="scientific">Sphingomonas montanisoli</name>
    <dbReference type="NCBI Taxonomy" id="2606412"/>
    <lineage>
        <taxon>Bacteria</taxon>
        <taxon>Pseudomonadati</taxon>
        <taxon>Pseudomonadota</taxon>
        <taxon>Alphaproteobacteria</taxon>
        <taxon>Sphingomonadales</taxon>
        <taxon>Sphingomonadaceae</taxon>
        <taxon>Sphingomonas</taxon>
    </lineage>
</organism>
<keyword evidence="3 13" id="KW-0820">tRNA-binding</keyword>
<keyword evidence="6 13" id="KW-0547">Nucleotide-binding</keyword>
<dbReference type="Gene3D" id="3.30.930.10">
    <property type="entry name" value="Bira Bifunctional Protein, Domain 2"/>
    <property type="match status" value="1"/>
</dbReference>
<sequence length="703" mass="78133">MDSAEASSEAFALDLGAPPSQGSRPFQNPFKKAVPVSDVPEIALTLPDGSVRKVATGTTAGQIAAAIGPGLAKAALAARVDGELRDLDRPIEADATLSLVTAKDEADALELARHDYAHVLAEAVQALFPGTQITFGSSTDDGFYYDFAPKDRPFTEEDLPAIEAEMRKIIAANKPLRREEWSREQLISRWKQQGESFKAEWAAELPGDEPLTVYWSGDDWLDMCRGPHLPATGKLDPAAFKLTRVSGAYWRGDQKNAMLSRIYGTGWLNKKQLDAHLTRLEEAAKRDHRKIGAEMDLFHLQSEAQGSVFWHPKGYAIWRVLEAYMRRRLDGAGYVEVKTPQLMDARQWEQSGHWGKYRENMFVVPDEVPNTEEEGPVLTGEGDLMALKPMNCPAHILIFKQGITSYRDLPIRMAEFGCCHRNEAHGALHGIMRVRQFTQDDAHIFVRADQLVEEVRLFCDLLDSIYKDLGFDSYAIKLALRPEKRFGSEEMWDWAEQSLRDAVAATGRATPEFGWEELEGEGAFYAPKLEFHLTDAIGRTWQCGTLQTDTVLPERLDAAYVGEDGARHRPIMLHRAILGTFERFIGILIEHHAGRFPVWLAPVQAVVATIVSDADGYAADVAAKLAAAGIRVETDLRNEKINYKVREHSLARVPALLVVGRREAEEGTVAVRRLGSEGQTIMTVDEVIAALKAEATPPDLRTA</sequence>
<evidence type="ECO:0000256" key="13">
    <source>
        <dbReference type="HAMAP-Rule" id="MF_00184"/>
    </source>
</evidence>
<dbReference type="InterPro" id="IPR047246">
    <property type="entry name" value="ThrRS_anticodon"/>
</dbReference>
<dbReference type="InterPro" id="IPR033728">
    <property type="entry name" value="ThrRS_core"/>
</dbReference>
<keyword evidence="5 13" id="KW-0479">Metal-binding</keyword>
<dbReference type="CDD" id="cd01667">
    <property type="entry name" value="TGS_ThrRS"/>
    <property type="match status" value="1"/>
</dbReference>
<dbReference type="Gene3D" id="3.30.54.20">
    <property type="match status" value="1"/>
</dbReference>
<keyword evidence="4 13" id="KW-0436">Ligase</keyword>
<feature type="binding site" evidence="13">
    <location>
        <position position="392"/>
    </location>
    <ligand>
        <name>Zn(2+)</name>
        <dbReference type="ChEBI" id="CHEBI:29105"/>
        <note>catalytic</note>
    </ligand>
</feature>
<evidence type="ECO:0000256" key="3">
    <source>
        <dbReference type="ARBA" id="ARBA00022555"/>
    </source>
</evidence>
<dbReference type="EMBL" id="VTOU01000003">
    <property type="protein sequence ID" value="TZG26343.1"/>
    <property type="molecule type" value="Genomic_DNA"/>
</dbReference>
<keyword evidence="2 13" id="KW-0963">Cytoplasm</keyword>
<dbReference type="InterPro" id="IPR045864">
    <property type="entry name" value="aa-tRNA-synth_II/BPL/LPL"/>
</dbReference>
<dbReference type="RefSeq" id="WP_149523146.1">
    <property type="nucleotide sequence ID" value="NZ_VTOU01000003.1"/>
</dbReference>
<evidence type="ECO:0000313" key="17">
    <source>
        <dbReference type="EMBL" id="TZG26343.1"/>
    </source>
</evidence>
<comment type="caution">
    <text evidence="13">Lacks conserved residue(s) required for the propagation of feature annotation.</text>
</comment>
<comment type="similarity">
    <text evidence="1 13">Belongs to the class-II aminoacyl-tRNA synthetase family.</text>
</comment>
<protein>
    <recommendedName>
        <fullName evidence="13">Threonine--tRNA ligase</fullName>
        <ecNumber evidence="13">6.1.1.3</ecNumber>
    </recommendedName>
    <alternativeName>
        <fullName evidence="13">Threonyl-tRNA synthetase</fullName>
        <shortName evidence="13">ThrRS</shortName>
    </alternativeName>
</protein>
<dbReference type="InterPro" id="IPR004154">
    <property type="entry name" value="Anticodon-bd"/>
</dbReference>
<dbReference type="AlphaFoldDB" id="A0A5D9C4E7"/>
<dbReference type="Pfam" id="PF03129">
    <property type="entry name" value="HGTP_anticodon"/>
    <property type="match status" value="1"/>
</dbReference>
<gene>
    <name evidence="13 17" type="primary">thrS</name>
    <name evidence="17" type="ORF">FYJ91_15520</name>
</gene>
<dbReference type="GO" id="GO:0004829">
    <property type="term" value="F:threonine-tRNA ligase activity"/>
    <property type="evidence" value="ECO:0007669"/>
    <property type="project" value="UniProtKB-UniRule"/>
</dbReference>
<dbReference type="SMART" id="SM00863">
    <property type="entry name" value="tRNA_SAD"/>
    <property type="match status" value="1"/>
</dbReference>
<dbReference type="InterPro" id="IPR036621">
    <property type="entry name" value="Anticodon-bd_dom_sf"/>
</dbReference>
<evidence type="ECO:0000313" key="18">
    <source>
        <dbReference type="Proteomes" id="UP000322077"/>
    </source>
</evidence>
<dbReference type="InterPro" id="IPR006195">
    <property type="entry name" value="aa-tRNA-synth_II"/>
</dbReference>
<comment type="subcellular location">
    <subcellularLocation>
        <location evidence="13">Cytoplasm</location>
    </subcellularLocation>
</comment>
<keyword evidence="9 13" id="KW-0694">RNA-binding</keyword>
<dbReference type="InterPro" id="IPR012676">
    <property type="entry name" value="TGS-like"/>
</dbReference>
<dbReference type="PROSITE" id="PS51880">
    <property type="entry name" value="TGS"/>
    <property type="match status" value="1"/>
</dbReference>
<keyword evidence="10 13" id="KW-0648">Protein biosynthesis</keyword>
<dbReference type="GO" id="GO:0005829">
    <property type="term" value="C:cytosol"/>
    <property type="evidence" value="ECO:0007669"/>
    <property type="project" value="TreeGrafter"/>
</dbReference>
<dbReference type="HAMAP" id="MF_00184">
    <property type="entry name" value="Thr_tRNA_synth"/>
    <property type="match status" value="1"/>
</dbReference>
<evidence type="ECO:0000256" key="8">
    <source>
        <dbReference type="ARBA" id="ARBA00022840"/>
    </source>
</evidence>
<evidence type="ECO:0000256" key="5">
    <source>
        <dbReference type="ARBA" id="ARBA00022723"/>
    </source>
</evidence>
<feature type="binding site" evidence="13">
    <location>
        <position position="443"/>
    </location>
    <ligand>
        <name>Zn(2+)</name>
        <dbReference type="ChEBI" id="CHEBI:29105"/>
        <note>catalytic</note>
    </ligand>
</feature>
<evidence type="ECO:0000256" key="7">
    <source>
        <dbReference type="ARBA" id="ARBA00022833"/>
    </source>
</evidence>
<evidence type="ECO:0000256" key="9">
    <source>
        <dbReference type="ARBA" id="ARBA00022884"/>
    </source>
</evidence>
<dbReference type="PROSITE" id="PS50862">
    <property type="entry name" value="AA_TRNA_LIGASE_II"/>
    <property type="match status" value="1"/>
</dbReference>
<evidence type="ECO:0000259" key="15">
    <source>
        <dbReference type="PROSITE" id="PS50862"/>
    </source>
</evidence>
<dbReference type="SUPFAM" id="SSF55186">
    <property type="entry name" value="ThrRS/AlaRS common domain"/>
    <property type="match status" value="1"/>
</dbReference>
<dbReference type="SUPFAM" id="SSF55681">
    <property type="entry name" value="Class II aaRS and biotin synthetases"/>
    <property type="match status" value="1"/>
</dbReference>
<feature type="domain" description="TGS" evidence="16">
    <location>
        <begin position="38"/>
        <end position="101"/>
    </location>
</feature>
<dbReference type="GO" id="GO:0005524">
    <property type="term" value="F:ATP binding"/>
    <property type="evidence" value="ECO:0007669"/>
    <property type="project" value="UniProtKB-UniRule"/>
</dbReference>
<keyword evidence="18" id="KW-1185">Reference proteome</keyword>
<dbReference type="Gene3D" id="3.30.980.10">
    <property type="entry name" value="Threonyl-trna Synthetase, Chain A, domain 2"/>
    <property type="match status" value="1"/>
</dbReference>
<keyword evidence="7 13" id="KW-0862">Zinc</keyword>
<dbReference type="FunFam" id="3.30.930.10:FF:000002">
    <property type="entry name" value="Threonine--tRNA ligase"/>
    <property type="match status" value="1"/>
</dbReference>
<dbReference type="SUPFAM" id="SSF52954">
    <property type="entry name" value="Class II aaRS ABD-related"/>
    <property type="match status" value="1"/>
</dbReference>
<dbReference type="GO" id="GO:0046872">
    <property type="term" value="F:metal ion binding"/>
    <property type="evidence" value="ECO:0007669"/>
    <property type="project" value="UniProtKB-KW"/>
</dbReference>
<dbReference type="EC" id="6.1.1.3" evidence="13"/>
<dbReference type="NCBIfam" id="TIGR00418">
    <property type="entry name" value="thrS"/>
    <property type="match status" value="1"/>
</dbReference>
<evidence type="ECO:0000256" key="4">
    <source>
        <dbReference type="ARBA" id="ARBA00022598"/>
    </source>
</evidence>
<feature type="domain" description="Aminoacyl-transfer RNA synthetases class-II family profile" evidence="15">
    <location>
        <begin position="287"/>
        <end position="597"/>
    </location>
</feature>
<keyword evidence="8 13" id="KW-0067">ATP-binding</keyword>
<accession>A0A5D9C4E7</accession>
<dbReference type="CDD" id="cd00771">
    <property type="entry name" value="ThrRS_core"/>
    <property type="match status" value="1"/>
</dbReference>
<evidence type="ECO:0000259" key="16">
    <source>
        <dbReference type="PROSITE" id="PS51880"/>
    </source>
</evidence>
<feature type="region of interest" description="Disordered" evidence="14">
    <location>
        <begin position="1"/>
        <end position="31"/>
    </location>
</feature>
<dbReference type="Proteomes" id="UP000322077">
    <property type="component" value="Unassembled WGS sequence"/>
</dbReference>
<dbReference type="Gene3D" id="3.40.50.800">
    <property type="entry name" value="Anticodon-binding domain"/>
    <property type="match status" value="1"/>
</dbReference>
<name>A0A5D9C4E7_9SPHN</name>
<dbReference type="Pfam" id="PF00587">
    <property type="entry name" value="tRNA-synt_2b"/>
    <property type="match status" value="1"/>
</dbReference>
<dbReference type="CDD" id="cd00860">
    <property type="entry name" value="ThrRS_anticodon"/>
    <property type="match status" value="1"/>
</dbReference>
<dbReference type="PANTHER" id="PTHR11451">
    <property type="entry name" value="THREONINE-TRNA LIGASE"/>
    <property type="match status" value="1"/>
</dbReference>
<dbReference type="FunFam" id="3.40.50.800:FF:000001">
    <property type="entry name" value="Threonine--tRNA ligase"/>
    <property type="match status" value="1"/>
</dbReference>
<comment type="catalytic activity">
    <reaction evidence="12 13">
        <text>tRNA(Thr) + L-threonine + ATP = L-threonyl-tRNA(Thr) + AMP + diphosphate + H(+)</text>
        <dbReference type="Rhea" id="RHEA:24624"/>
        <dbReference type="Rhea" id="RHEA-COMP:9670"/>
        <dbReference type="Rhea" id="RHEA-COMP:9704"/>
        <dbReference type="ChEBI" id="CHEBI:15378"/>
        <dbReference type="ChEBI" id="CHEBI:30616"/>
        <dbReference type="ChEBI" id="CHEBI:33019"/>
        <dbReference type="ChEBI" id="CHEBI:57926"/>
        <dbReference type="ChEBI" id="CHEBI:78442"/>
        <dbReference type="ChEBI" id="CHEBI:78534"/>
        <dbReference type="ChEBI" id="CHEBI:456215"/>
        <dbReference type="EC" id="6.1.1.3"/>
    </reaction>
</comment>
<reference evidence="17 18" key="1">
    <citation type="submission" date="2019-08" db="EMBL/GenBank/DDBJ databases">
        <authorList>
            <person name="Wang G."/>
            <person name="Xu Z."/>
        </authorList>
    </citation>
    <scope>NUCLEOTIDE SEQUENCE [LARGE SCALE GENOMIC DNA]</scope>
    <source>
        <strain evidence="17 18">ZX</strain>
    </source>
</reference>
<evidence type="ECO:0000256" key="6">
    <source>
        <dbReference type="ARBA" id="ARBA00022741"/>
    </source>
</evidence>
<evidence type="ECO:0000256" key="11">
    <source>
        <dbReference type="ARBA" id="ARBA00023146"/>
    </source>
</evidence>
<dbReference type="InterPro" id="IPR002320">
    <property type="entry name" value="Thr-tRNA-ligase_IIa"/>
</dbReference>
<dbReference type="Pfam" id="PF07973">
    <property type="entry name" value="tRNA_SAD"/>
    <property type="match status" value="1"/>
</dbReference>
<comment type="subunit">
    <text evidence="13">Homodimer.</text>
</comment>
<dbReference type="PANTHER" id="PTHR11451:SF44">
    <property type="entry name" value="THREONINE--TRNA LIGASE, CHLOROPLASTIC_MITOCHONDRIAL 2"/>
    <property type="match status" value="1"/>
</dbReference>
<dbReference type="InterPro" id="IPR002314">
    <property type="entry name" value="aa-tRNA-synt_IIb"/>
</dbReference>
<dbReference type="Pfam" id="PF02824">
    <property type="entry name" value="TGS"/>
    <property type="match status" value="1"/>
</dbReference>
<dbReference type="SUPFAM" id="SSF81271">
    <property type="entry name" value="TGS-like"/>
    <property type="match status" value="1"/>
</dbReference>
<dbReference type="InterPro" id="IPR018163">
    <property type="entry name" value="Thr/Ala-tRNA-synth_IIc_edit"/>
</dbReference>
<dbReference type="GO" id="GO:0000049">
    <property type="term" value="F:tRNA binding"/>
    <property type="evidence" value="ECO:0007669"/>
    <property type="project" value="UniProtKB-KW"/>
</dbReference>
<dbReference type="GO" id="GO:0006435">
    <property type="term" value="P:threonyl-tRNA aminoacylation"/>
    <property type="evidence" value="ECO:0007669"/>
    <property type="project" value="UniProtKB-UniRule"/>
</dbReference>